<evidence type="ECO:0000313" key="1">
    <source>
        <dbReference type="EMBL" id="GBM09080.1"/>
    </source>
</evidence>
<dbReference type="AlphaFoldDB" id="A0A4Y2CXB1"/>
<protein>
    <submittedName>
        <fullName evidence="1">Uncharacterized protein</fullName>
    </submittedName>
</protein>
<comment type="caution">
    <text evidence="1">The sequence shown here is derived from an EMBL/GenBank/DDBJ whole genome shotgun (WGS) entry which is preliminary data.</text>
</comment>
<sequence length="49" mass="5522">MLPLTCLGIQESVNDNRYNSSSTEIGVLMHIIGHGPTPFEGGTYYHWRE</sequence>
<feature type="non-terminal residue" evidence="1">
    <location>
        <position position="49"/>
    </location>
</feature>
<reference evidence="1 2" key="1">
    <citation type="journal article" date="2019" name="Sci. Rep.">
        <title>Orb-weaving spider Araneus ventricosus genome elucidates the spidroin gene catalogue.</title>
        <authorList>
            <person name="Kono N."/>
            <person name="Nakamura H."/>
            <person name="Ohtoshi R."/>
            <person name="Moran D.A.P."/>
            <person name="Shinohara A."/>
            <person name="Yoshida Y."/>
            <person name="Fujiwara M."/>
            <person name="Mori M."/>
            <person name="Tomita M."/>
            <person name="Arakawa K."/>
        </authorList>
    </citation>
    <scope>NUCLEOTIDE SEQUENCE [LARGE SCALE GENOMIC DNA]</scope>
</reference>
<gene>
    <name evidence="1" type="ORF">AVEN_246679_1</name>
</gene>
<accession>A0A4Y2CXB1</accession>
<evidence type="ECO:0000313" key="2">
    <source>
        <dbReference type="Proteomes" id="UP000499080"/>
    </source>
</evidence>
<proteinExistence type="predicted"/>
<dbReference type="EMBL" id="BGPR01087908">
    <property type="protein sequence ID" value="GBM09080.1"/>
    <property type="molecule type" value="Genomic_DNA"/>
</dbReference>
<keyword evidence="2" id="KW-1185">Reference proteome</keyword>
<dbReference type="Proteomes" id="UP000499080">
    <property type="component" value="Unassembled WGS sequence"/>
</dbReference>
<name>A0A4Y2CXB1_ARAVE</name>
<organism evidence="1 2">
    <name type="scientific">Araneus ventricosus</name>
    <name type="common">Orbweaver spider</name>
    <name type="synonym">Epeira ventricosa</name>
    <dbReference type="NCBI Taxonomy" id="182803"/>
    <lineage>
        <taxon>Eukaryota</taxon>
        <taxon>Metazoa</taxon>
        <taxon>Ecdysozoa</taxon>
        <taxon>Arthropoda</taxon>
        <taxon>Chelicerata</taxon>
        <taxon>Arachnida</taxon>
        <taxon>Araneae</taxon>
        <taxon>Araneomorphae</taxon>
        <taxon>Entelegynae</taxon>
        <taxon>Araneoidea</taxon>
        <taxon>Araneidae</taxon>
        <taxon>Araneus</taxon>
    </lineage>
</organism>